<dbReference type="Proteomes" id="UP000180175">
    <property type="component" value="Chromosome"/>
</dbReference>
<reference evidence="2 3" key="3">
    <citation type="journal article" date="2019" name="Int. J. Syst. Evol. Microbiol.">
        <title>Anaerobacillus isosaccharinicus sp. nov., an alkaliphilic bacterium which degrades isosaccharinic acid.</title>
        <authorList>
            <person name="Bassil N.M."/>
            <person name="Lloyd J.R."/>
        </authorList>
    </citation>
    <scope>NUCLEOTIDE SEQUENCE [LARGE SCALE GENOMIC DNA]</scope>
    <source>
        <strain evidence="2 3">NB2006</strain>
    </source>
</reference>
<protein>
    <submittedName>
        <fullName evidence="1">Uncharacterized protein</fullName>
    </submittedName>
</protein>
<organism evidence="1 3">
    <name type="scientific">Anaerobacillus isosaccharinicus</name>
    <dbReference type="NCBI Taxonomy" id="1532552"/>
    <lineage>
        <taxon>Bacteria</taxon>
        <taxon>Bacillati</taxon>
        <taxon>Bacillota</taxon>
        <taxon>Bacilli</taxon>
        <taxon>Bacillales</taxon>
        <taxon>Bacillaceae</taxon>
        <taxon>Anaerobacillus</taxon>
    </lineage>
</organism>
<proteinExistence type="predicted"/>
<dbReference type="AlphaFoldDB" id="A0A1S2M653"/>
<dbReference type="EMBL" id="CP063356">
    <property type="protein sequence ID" value="QOY34230.1"/>
    <property type="molecule type" value="Genomic_DNA"/>
</dbReference>
<dbReference type="RefSeq" id="WP_071317018.1">
    <property type="nucleotide sequence ID" value="NZ_CP063356.2"/>
</dbReference>
<dbReference type="OrthoDB" id="9884001at2"/>
<reference evidence="2 3" key="2">
    <citation type="journal article" date="2017" name="Genome Announc.">
        <title>Draft Genome Sequences of Four Alkaliphilic Bacteria Belonging to the Anaerobacillus Genus.</title>
        <authorList>
            <person name="Bassil N.M."/>
            <person name="Lloyd J.R."/>
        </authorList>
    </citation>
    <scope>NUCLEOTIDE SEQUENCE [LARGE SCALE GENOMIC DNA]</scope>
    <source>
        <strain evidence="2 3">NB2006</strain>
    </source>
</reference>
<name>A0A1S2M653_9BACI</name>
<evidence type="ECO:0000313" key="2">
    <source>
        <dbReference type="EMBL" id="QOY34230.1"/>
    </source>
</evidence>
<accession>A0A1S2M653</accession>
<keyword evidence="3" id="KW-1185">Reference proteome</keyword>
<evidence type="ECO:0000313" key="3">
    <source>
        <dbReference type="Proteomes" id="UP000180175"/>
    </source>
</evidence>
<dbReference type="KEGG" id="aia:AWH56_016015"/>
<evidence type="ECO:0000313" key="1">
    <source>
        <dbReference type="EMBL" id="OIJ19125.1"/>
    </source>
</evidence>
<reference evidence="1 3" key="1">
    <citation type="submission" date="2016-10" db="EMBL/GenBank/DDBJ databases">
        <title>Draft genome sequences of four alkaliphilic bacteria belonging to the Anaerobacillus genus.</title>
        <authorList>
            <person name="Bassil N.M."/>
            <person name="Lloyd J.R."/>
        </authorList>
    </citation>
    <scope>NUCLEOTIDE SEQUENCE [LARGE SCALE GENOMIC DNA]</scope>
    <source>
        <strain evidence="1 3">NB2006</strain>
    </source>
</reference>
<gene>
    <name evidence="2" type="ORF">AWH56_016015</name>
    <name evidence="1" type="ORF">AWH56_10040</name>
</gene>
<dbReference type="EMBL" id="LQXD01000083">
    <property type="protein sequence ID" value="OIJ19125.1"/>
    <property type="molecule type" value="Genomic_DNA"/>
</dbReference>
<reference evidence="2" key="4">
    <citation type="submission" date="2020-10" db="EMBL/GenBank/DDBJ databases">
        <authorList>
            <person name="Bassil N.M."/>
            <person name="Lloyd J.R."/>
        </authorList>
    </citation>
    <scope>NUCLEOTIDE SEQUENCE</scope>
    <source>
        <strain evidence="2">NB2006</strain>
    </source>
</reference>
<sequence length="72" mass="8471">MKKYKETRYSTNGKYKVFGILFSDNALPLIHVDVLNGKKKRIYYNSNSKLPKYIAEICEEIQMILINQNINN</sequence>